<protein>
    <submittedName>
        <fullName evidence="2">Uncharacterized protein</fullName>
    </submittedName>
</protein>
<dbReference type="EMBL" id="CAJNNW010002560">
    <property type="protein sequence ID" value="CAE8644400.1"/>
    <property type="molecule type" value="Genomic_DNA"/>
</dbReference>
<feature type="region of interest" description="Disordered" evidence="1">
    <location>
        <begin position="1"/>
        <end position="40"/>
    </location>
</feature>
<sequence>MASNGLRNFGIERRQITRELQSPPQMPSAVGSNSSGNAGACRNASQAKCFAFAQSLNSFALLPLNEPWSRWHFGIGLDAACHLGAGDWCAHRLDATHTRSVFATQLPFCH</sequence>
<feature type="compositionally biased region" description="Low complexity" evidence="1">
    <location>
        <begin position="28"/>
        <end position="40"/>
    </location>
</feature>
<reference evidence="2" key="1">
    <citation type="submission" date="2021-02" db="EMBL/GenBank/DDBJ databases">
        <authorList>
            <person name="Dougan E. K."/>
            <person name="Rhodes N."/>
            <person name="Thang M."/>
            <person name="Chan C."/>
        </authorList>
    </citation>
    <scope>NUCLEOTIDE SEQUENCE</scope>
</reference>
<proteinExistence type="predicted"/>
<evidence type="ECO:0000313" key="2">
    <source>
        <dbReference type="EMBL" id="CAE8644400.1"/>
    </source>
</evidence>
<dbReference type="AlphaFoldDB" id="A0A813I3X2"/>
<comment type="caution">
    <text evidence="2">The sequence shown here is derived from an EMBL/GenBank/DDBJ whole genome shotgun (WGS) entry which is preliminary data.</text>
</comment>
<name>A0A813I3X2_POLGL</name>
<organism evidence="2 3">
    <name type="scientific">Polarella glacialis</name>
    <name type="common">Dinoflagellate</name>
    <dbReference type="NCBI Taxonomy" id="89957"/>
    <lineage>
        <taxon>Eukaryota</taxon>
        <taxon>Sar</taxon>
        <taxon>Alveolata</taxon>
        <taxon>Dinophyceae</taxon>
        <taxon>Suessiales</taxon>
        <taxon>Suessiaceae</taxon>
        <taxon>Polarella</taxon>
    </lineage>
</organism>
<evidence type="ECO:0000313" key="3">
    <source>
        <dbReference type="Proteomes" id="UP000626109"/>
    </source>
</evidence>
<dbReference type="Proteomes" id="UP000626109">
    <property type="component" value="Unassembled WGS sequence"/>
</dbReference>
<accession>A0A813I3X2</accession>
<gene>
    <name evidence="2" type="ORF">PGLA2088_LOCUS3033</name>
</gene>
<evidence type="ECO:0000256" key="1">
    <source>
        <dbReference type="SAM" id="MobiDB-lite"/>
    </source>
</evidence>